<dbReference type="NCBIfam" id="NF033539">
    <property type="entry name" value="transpos_IS1380"/>
    <property type="match status" value="1"/>
</dbReference>
<accession>A0A956M202</accession>
<name>A0A956M202_UNCEI</name>
<evidence type="ECO:0000259" key="1">
    <source>
        <dbReference type="Pfam" id="PF13701"/>
    </source>
</evidence>
<gene>
    <name evidence="2" type="ORF">KC729_16865</name>
</gene>
<reference evidence="2" key="1">
    <citation type="submission" date="2020-04" db="EMBL/GenBank/DDBJ databases">
        <authorList>
            <person name="Zhang T."/>
        </authorList>
    </citation>
    <scope>NUCLEOTIDE SEQUENCE</scope>
    <source>
        <strain evidence="2">HKST-UBA01</strain>
    </source>
</reference>
<reference evidence="2" key="2">
    <citation type="journal article" date="2021" name="Microbiome">
        <title>Successional dynamics and alternative stable states in a saline activated sludge microbial community over 9 years.</title>
        <authorList>
            <person name="Wang Y."/>
            <person name="Ye J."/>
            <person name="Ju F."/>
            <person name="Liu L."/>
            <person name="Boyd J.A."/>
            <person name="Deng Y."/>
            <person name="Parks D.H."/>
            <person name="Jiang X."/>
            <person name="Yin X."/>
            <person name="Woodcroft B.J."/>
            <person name="Tyson G.W."/>
            <person name="Hugenholtz P."/>
            <person name="Polz M.F."/>
            <person name="Zhang T."/>
        </authorList>
    </citation>
    <scope>NUCLEOTIDE SEQUENCE</scope>
    <source>
        <strain evidence="2">HKST-UBA01</strain>
    </source>
</reference>
<dbReference type="InterPro" id="IPR025668">
    <property type="entry name" value="Tnp_DDE_dom"/>
</dbReference>
<comment type="caution">
    <text evidence="2">The sequence shown here is derived from an EMBL/GenBank/DDBJ whole genome shotgun (WGS) entry which is preliminary data.</text>
</comment>
<evidence type="ECO:0000313" key="2">
    <source>
        <dbReference type="EMBL" id="MCA9729363.1"/>
    </source>
</evidence>
<evidence type="ECO:0000313" key="3">
    <source>
        <dbReference type="Proteomes" id="UP000697710"/>
    </source>
</evidence>
<organism evidence="2 3">
    <name type="scientific">Eiseniibacteriota bacterium</name>
    <dbReference type="NCBI Taxonomy" id="2212470"/>
    <lineage>
        <taxon>Bacteria</taxon>
        <taxon>Candidatus Eiseniibacteriota</taxon>
    </lineage>
</organism>
<dbReference type="InterPro" id="IPR047960">
    <property type="entry name" value="Transpos_IS1380"/>
</dbReference>
<dbReference type="Proteomes" id="UP000697710">
    <property type="component" value="Unassembled WGS sequence"/>
</dbReference>
<dbReference type="EMBL" id="JAGQHR010000665">
    <property type="protein sequence ID" value="MCA9729363.1"/>
    <property type="molecule type" value="Genomic_DNA"/>
</dbReference>
<sequence length="459" mass="52594">MRRRKADLALRVNAPLHIEHTDSGLTSFAGLELLSRYLRKTHFNRSLRRHLGHLDLPGDFPLISTIRLLLCLLMVGGRRLRHVGYLAGDPLVHRFSQLSTLPTDRTLSRRLKRFSNRSIQALRSLNAQLVASIVLAMRLRTVTIDVDGTVISTGMQVERAFRGYNPHHRKVPSYFPITAYLAETGHLFRLQNRSGNINDGKASIGFLRDVFDQVESTLGSGMRVRVRMDGDYFKEAVIRTLESRGAEYAIKVPFWPWLNLGALIRARQEWTRIDDEVDGFSASLFLEPWQREVRLRIYRRRVFHQTRKGYQLSLFDPHDGMFEFSVVAVSLKKKERRIWWFMCGRGAHEKAIGELKSGLALSTVPTDHYGANGAWQQLVVIAHTLLTNFQIETGAPRRCRTWKRTPIPLLRRANTLRFELLNRAGRLTKPGGRAILRLADNSTVRNRFAKVLQALESTA</sequence>
<feature type="domain" description="Transposase DDE" evidence="1">
    <location>
        <begin position="16"/>
        <end position="457"/>
    </location>
</feature>
<dbReference type="AlphaFoldDB" id="A0A956M202"/>
<protein>
    <submittedName>
        <fullName evidence="2">IS1380 family transposase</fullName>
    </submittedName>
</protein>
<proteinExistence type="predicted"/>
<dbReference type="Pfam" id="PF13701">
    <property type="entry name" value="DDE_Tnp_1_4"/>
    <property type="match status" value="1"/>
</dbReference>